<evidence type="ECO:0000313" key="1">
    <source>
        <dbReference type="EMBL" id="THG18195.1"/>
    </source>
</evidence>
<reference evidence="1 2" key="1">
    <citation type="journal article" date="2018" name="Proc. Natl. Acad. Sci. U.S.A.">
        <title>Draft genome sequence of Camellia sinensis var. sinensis provides insights into the evolution of the tea genome and tea quality.</title>
        <authorList>
            <person name="Wei C."/>
            <person name="Yang H."/>
            <person name="Wang S."/>
            <person name="Zhao J."/>
            <person name="Liu C."/>
            <person name="Gao L."/>
            <person name="Xia E."/>
            <person name="Lu Y."/>
            <person name="Tai Y."/>
            <person name="She G."/>
            <person name="Sun J."/>
            <person name="Cao H."/>
            <person name="Tong W."/>
            <person name="Gao Q."/>
            <person name="Li Y."/>
            <person name="Deng W."/>
            <person name="Jiang X."/>
            <person name="Wang W."/>
            <person name="Chen Q."/>
            <person name="Zhang S."/>
            <person name="Li H."/>
            <person name="Wu J."/>
            <person name="Wang P."/>
            <person name="Li P."/>
            <person name="Shi C."/>
            <person name="Zheng F."/>
            <person name="Jian J."/>
            <person name="Huang B."/>
            <person name="Shan D."/>
            <person name="Shi M."/>
            <person name="Fang C."/>
            <person name="Yue Y."/>
            <person name="Li F."/>
            <person name="Li D."/>
            <person name="Wei S."/>
            <person name="Han B."/>
            <person name="Jiang C."/>
            <person name="Yin Y."/>
            <person name="Xia T."/>
            <person name="Zhang Z."/>
            <person name="Bennetzen J.L."/>
            <person name="Zhao S."/>
            <person name="Wan X."/>
        </authorList>
    </citation>
    <scope>NUCLEOTIDE SEQUENCE [LARGE SCALE GENOMIC DNA]</scope>
    <source>
        <strain evidence="2">cv. Shuchazao</strain>
        <tissue evidence="1">Leaf</tissue>
    </source>
</reference>
<comment type="caution">
    <text evidence="1">The sequence shown here is derived from an EMBL/GenBank/DDBJ whole genome shotgun (WGS) entry which is preliminary data.</text>
</comment>
<dbReference type="Proteomes" id="UP000306102">
    <property type="component" value="Unassembled WGS sequence"/>
</dbReference>
<dbReference type="InterPro" id="IPR009291">
    <property type="entry name" value="Vps62"/>
</dbReference>
<dbReference type="PANTHER" id="PTHR48173:SF2">
    <property type="entry name" value="VACUOLAR PROTEIN SORTING-ASSOCIATED PROTEIN 62"/>
    <property type="match status" value="1"/>
</dbReference>
<accession>A0A4S4EPL7</accession>
<gene>
    <name evidence="1" type="ORF">TEA_017139</name>
</gene>
<dbReference type="AlphaFoldDB" id="A0A4S4EPL7"/>
<dbReference type="STRING" id="542762.A0A4S4EPL7"/>
<evidence type="ECO:0000313" key="2">
    <source>
        <dbReference type="Proteomes" id="UP000306102"/>
    </source>
</evidence>
<dbReference type="EMBL" id="SDRB02003184">
    <property type="protein sequence ID" value="THG18195.1"/>
    <property type="molecule type" value="Genomic_DNA"/>
</dbReference>
<dbReference type="Pfam" id="PF06101">
    <property type="entry name" value="Vps62"/>
    <property type="match status" value="2"/>
</dbReference>
<keyword evidence="2" id="KW-1185">Reference proteome</keyword>
<proteinExistence type="predicted"/>
<protein>
    <submittedName>
        <fullName evidence="1">Uncharacterized protein</fullName>
    </submittedName>
</protein>
<name>A0A4S4EPL7_CAMSN</name>
<dbReference type="PANTHER" id="PTHR48173">
    <property type="entry name" value="GNK2-HOMOLOGOUS DOMAIN-CONTAINING PROTEIN"/>
    <property type="match status" value="1"/>
</dbReference>
<sequence length="144" mass="16928">MWVFCLFNGPTTIKASLVNMELSKIVELVGDWEHYTLHVSNFTGELWSMYFSEHSGGEWVNTCNLEYIERVGVINEPNWLRYIREWGPTIVYDAQSELNKIINYFPILLRYSVETFFELFPTDMYGNEGPIGPKEKDNWVGDER</sequence>
<organism evidence="1 2">
    <name type="scientific">Camellia sinensis var. sinensis</name>
    <name type="common">China tea</name>
    <dbReference type="NCBI Taxonomy" id="542762"/>
    <lineage>
        <taxon>Eukaryota</taxon>
        <taxon>Viridiplantae</taxon>
        <taxon>Streptophyta</taxon>
        <taxon>Embryophyta</taxon>
        <taxon>Tracheophyta</taxon>
        <taxon>Spermatophyta</taxon>
        <taxon>Magnoliopsida</taxon>
        <taxon>eudicotyledons</taxon>
        <taxon>Gunneridae</taxon>
        <taxon>Pentapetalae</taxon>
        <taxon>asterids</taxon>
        <taxon>Ericales</taxon>
        <taxon>Theaceae</taxon>
        <taxon>Camellia</taxon>
    </lineage>
</organism>